<name>A0A4S4NG22_9RHOB</name>
<dbReference type="RefSeq" id="WP_136461479.1">
    <property type="nucleotide sequence ID" value="NZ_SRKY01000001.1"/>
</dbReference>
<proteinExistence type="predicted"/>
<organism evidence="1 2">
    <name type="scientific">Aliishimia ponticola</name>
    <dbReference type="NCBI Taxonomy" id="2499833"/>
    <lineage>
        <taxon>Bacteria</taxon>
        <taxon>Pseudomonadati</taxon>
        <taxon>Pseudomonadota</taxon>
        <taxon>Alphaproteobacteria</taxon>
        <taxon>Rhodobacterales</taxon>
        <taxon>Paracoccaceae</taxon>
        <taxon>Aliishimia</taxon>
    </lineage>
</organism>
<evidence type="ECO:0008006" key="3">
    <source>
        <dbReference type="Google" id="ProtNLM"/>
    </source>
</evidence>
<dbReference type="EMBL" id="SRKY01000001">
    <property type="protein sequence ID" value="THH38586.1"/>
    <property type="molecule type" value="Genomic_DNA"/>
</dbReference>
<sequence>MTRKALSLSGEWTGVFDYANTPDEAVTFTASLTDVAGVIWGTTCERNSFSPIAARDLSASLSGMRSGYEVRFRKEYMGDVPGGEDIISYVGHVSEDGNRISGDWRIAIPGVNVSGPFVMNRVRGTRAQIRVTTSVSALIERG</sequence>
<gene>
    <name evidence="1" type="ORF">E4Z66_03170</name>
</gene>
<reference evidence="1 2" key="1">
    <citation type="submission" date="2019-04" db="EMBL/GenBank/DDBJ databases">
        <title>Shimia ponticola sp. nov., isolated from seawater.</title>
        <authorList>
            <person name="Kim Y.-O."/>
            <person name="Yoon J.-H."/>
        </authorList>
    </citation>
    <scope>NUCLEOTIDE SEQUENCE [LARGE SCALE GENOMIC DNA]</scope>
    <source>
        <strain evidence="1 2">MYP11</strain>
    </source>
</reference>
<dbReference type="Proteomes" id="UP000306602">
    <property type="component" value="Unassembled WGS sequence"/>
</dbReference>
<evidence type="ECO:0000313" key="1">
    <source>
        <dbReference type="EMBL" id="THH38586.1"/>
    </source>
</evidence>
<evidence type="ECO:0000313" key="2">
    <source>
        <dbReference type="Proteomes" id="UP000306602"/>
    </source>
</evidence>
<dbReference type="AlphaFoldDB" id="A0A4S4NG22"/>
<comment type="caution">
    <text evidence="1">The sequence shown here is derived from an EMBL/GenBank/DDBJ whole genome shotgun (WGS) entry which is preliminary data.</text>
</comment>
<accession>A0A4S4NG22</accession>
<keyword evidence="2" id="KW-1185">Reference proteome</keyword>
<protein>
    <recommendedName>
        <fullName evidence="3">DUF1579 domain-containing protein</fullName>
    </recommendedName>
</protein>
<dbReference type="OrthoDB" id="6194699at2"/>